<dbReference type="Pfam" id="PF00303">
    <property type="entry name" value="Thymidylat_synt"/>
    <property type="match status" value="1"/>
</dbReference>
<keyword evidence="5" id="KW-0489">Methyltransferase</keyword>
<dbReference type="RefSeq" id="YP_009030651.1">
    <property type="nucleotide sequence ID" value="NC_024125.2"/>
</dbReference>
<feature type="active site" evidence="3">
    <location>
        <position position="148"/>
    </location>
</feature>
<evidence type="ECO:0000259" key="4">
    <source>
        <dbReference type="Pfam" id="PF00303"/>
    </source>
</evidence>
<evidence type="ECO:0000256" key="2">
    <source>
        <dbReference type="ARBA" id="ARBA00022679"/>
    </source>
</evidence>
<dbReference type="GeneID" id="19485194"/>
<dbReference type="InterPro" id="IPR023451">
    <property type="entry name" value="Thymidate_synth/dCMP_Mease_dom"/>
</dbReference>
<reference evidence="5 6" key="1">
    <citation type="submission" date="2014-10" db="EMBL/GenBank/DDBJ databases">
        <title>Complete genome sequence of e11/2, a T-even type bacteriophage specific for E. coli O157:H7.</title>
        <authorList>
            <person name="Coffey B."/>
            <person name="Ross P."/>
            <person name="O'Flynn G."/>
            <person name="O'Sullivan O."/>
            <person name="Casey A."/>
            <person name="Callanan M."/>
            <person name="Coffey A."/>
            <person name="McAuliffe O."/>
        </authorList>
    </citation>
    <scope>NUCLEOTIDE SEQUENCE [LARGE SCALE GENOMIC DNA]</scope>
</reference>
<dbReference type="Proteomes" id="UP000024439">
    <property type="component" value="Segment"/>
</dbReference>
<dbReference type="PIRSF" id="PIRSF036750">
    <property type="entry name" value="dCMP_HMase"/>
    <property type="match status" value="1"/>
</dbReference>
<dbReference type="InterPro" id="IPR014619">
    <property type="entry name" value="Deoxycytidylate_hydroxyMease"/>
</dbReference>
<evidence type="ECO:0000313" key="5">
    <source>
        <dbReference type="EMBL" id="AHY83244.1"/>
    </source>
</evidence>
<accession>A0A023ZUJ0</accession>
<organism evidence="5 6">
    <name type="scientific">Escherichia phage vB_EcoM_112</name>
    <dbReference type="NCBI Taxonomy" id="1495285"/>
    <lineage>
        <taxon>Viruses</taxon>
        <taxon>Duplodnaviria</taxon>
        <taxon>Heunggongvirae</taxon>
        <taxon>Uroviricota</taxon>
        <taxon>Caudoviricetes</taxon>
        <taxon>Pantevenvirales</taxon>
        <taxon>Straboviridae</taxon>
        <taxon>Tevenvirinae</taxon>
        <taxon>Tequatrovirus</taxon>
        <taxon>Tequatrovirus e112</taxon>
    </lineage>
</organism>
<dbReference type="SUPFAM" id="SSF55831">
    <property type="entry name" value="Thymidylate synthase/dCMP hydroxymethylase"/>
    <property type="match status" value="1"/>
</dbReference>
<keyword evidence="2 5" id="KW-0808">Transferase</keyword>
<proteinExistence type="inferred from homology"/>
<protein>
    <submittedName>
        <fullName evidence="5">Deoxycytidylate 5-hydroxymethyltransferase</fullName>
    </submittedName>
</protein>
<keyword evidence="6" id="KW-1185">Reference proteome</keyword>
<dbReference type="KEGG" id="vg:19485194"/>
<dbReference type="GO" id="GO:0008168">
    <property type="term" value="F:methyltransferase activity"/>
    <property type="evidence" value="ECO:0007669"/>
    <property type="project" value="UniProtKB-KW"/>
</dbReference>
<sequence length="246" mass="28556">MISDSMTVEEIRLHLGLALKEKDFVVDKTGVKTIEIIGASFVADEPFIFGALNDEYIQRELEWYKSKSLFVKDIPGETPKIWQQVASSKGEINSNYGWAIWSEDNYAQYDMCLAELGQNPDSRRGIMIYTRPSMQFDYNKDGMSDFMCTNTVQYLIRDKKVNAVVSMRSNDVVFGFRNDYAWQKYVLDKLVSDLNAGDSTRQYKAGSIIWNVGSLHVYSRHFYLVDHWWNTGETHIVKKDYKGEWK</sequence>
<dbReference type="GO" id="GO:0047153">
    <property type="term" value="F:deoxycytidylate 5-hydroxymethyltransferase activity"/>
    <property type="evidence" value="ECO:0007669"/>
    <property type="project" value="InterPro"/>
</dbReference>
<dbReference type="Gene3D" id="3.30.572.10">
    <property type="entry name" value="Thymidylate synthase/dCMP hydroxymethylase domain"/>
    <property type="match status" value="1"/>
</dbReference>
<evidence type="ECO:0000256" key="1">
    <source>
        <dbReference type="ARBA" id="ARBA00009972"/>
    </source>
</evidence>
<evidence type="ECO:0000256" key="3">
    <source>
        <dbReference type="PIRSR" id="PIRSR036750-1"/>
    </source>
</evidence>
<dbReference type="GO" id="GO:0032259">
    <property type="term" value="P:methylation"/>
    <property type="evidence" value="ECO:0007669"/>
    <property type="project" value="UniProtKB-KW"/>
</dbReference>
<dbReference type="InterPro" id="IPR036926">
    <property type="entry name" value="Thymidate_synth/dCMP_Mease_sf"/>
</dbReference>
<dbReference type="EMBL" id="KJ668714">
    <property type="protein sequence ID" value="AHY83244.1"/>
    <property type="molecule type" value="Genomic_DNA"/>
</dbReference>
<name>A0A023ZUJ0_9CAUD</name>
<comment type="similarity">
    <text evidence="1">Belongs to the thymidylate synthase family.</text>
</comment>
<gene>
    <name evidence="5" type="ORF">e112_046</name>
</gene>
<evidence type="ECO:0000313" key="6">
    <source>
        <dbReference type="Proteomes" id="UP000024439"/>
    </source>
</evidence>
<feature type="domain" description="Thymidylate synthase/dCMP hydroxymethylase" evidence="4">
    <location>
        <begin position="55"/>
        <end position="226"/>
    </location>
</feature>